<evidence type="ECO:0000313" key="2">
    <source>
        <dbReference type="EMBL" id="KAG5557316.1"/>
    </source>
</evidence>
<keyword evidence="1" id="KW-0732">Signal</keyword>
<keyword evidence="3" id="KW-1185">Reference proteome</keyword>
<dbReference type="AlphaFoldDB" id="A0AAV6KXF0"/>
<comment type="caution">
    <text evidence="2">The sequence shown here is derived from an EMBL/GenBank/DDBJ whole genome shotgun (WGS) entry which is preliminary data.</text>
</comment>
<organism evidence="2 3">
    <name type="scientific">Rhododendron griersonianum</name>
    <dbReference type="NCBI Taxonomy" id="479676"/>
    <lineage>
        <taxon>Eukaryota</taxon>
        <taxon>Viridiplantae</taxon>
        <taxon>Streptophyta</taxon>
        <taxon>Embryophyta</taxon>
        <taxon>Tracheophyta</taxon>
        <taxon>Spermatophyta</taxon>
        <taxon>Magnoliopsida</taxon>
        <taxon>eudicotyledons</taxon>
        <taxon>Gunneridae</taxon>
        <taxon>Pentapetalae</taxon>
        <taxon>asterids</taxon>
        <taxon>Ericales</taxon>
        <taxon>Ericaceae</taxon>
        <taxon>Ericoideae</taxon>
        <taxon>Rhodoreae</taxon>
        <taxon>Rhododendron</taxon>
    </lineage>
</organism>
<feature type="chain" id="PRO_5043663909" evidence="1">
    <location>
        <begin position="18"/>
        <end position="143"/>
    </location>
</feature>
<gene>
    <name evidence="2" type="ORF">RHGRI_007536</name>
</gene>
<proteinExistence type="predicted"/>
<evidence type="ECO:0000313" key="3">
    <source>
        <dbReference type="Proteomes" id="UP000823749"/>
    </source>
</evidence>
<name>A0AAV6KXF0_9ERIC</name>
<feature type="signal peptide" evidence="1">
    <location>
        <begin position="1"/>
        <end position="17"/>
    </location>
</feature>
<evidence type="ECO:0000256" key="1">
    <source>
        <dbReference type="SAM" id="SignalP"/>
    </source>
</evidence>
<reference evidence="2" key="1">
    <citation type="submission" date="2020-08" db="EMBL/GenBank/DDBJ databases">
        <title>Plant Genome Project.</title>
        <authorList>
            <person name="Zhang R.-G."/>
        </authorList>
    </citation>
    <scope>NUCLEOTIDE SEQUENCE</scope>
    <source>
        <strain evidence="2">WSP0</strain>
        <tissue evidence="2">Leaf</tissue>
    </source>
</reference>
<dbReference type="Proteomes" id="UP000823749">
    <property type="component" value="Chromosome 3"/>
</dbReference>
<accession>A0AAV6KXF0</accession>
<dbReference type="EMBL" id="JACTNZ010000003">
    <property type="protein sequence ID" value="KAG5557316.1"/>
    <property type="molecule type" value="Genomic_DNA"/>
</dbReference>
<dbReference type="PANTHER" id="PTHR13833:SF71">
    <property type="entry name" value="NHL DOMAIN-CONTAINING PROTEIN"/>
    <property type="match status" value="1"/>
</dbReference>
<sequence>MFLEVLLAIGITSTVPGVTTIARGSKTPGHADGRGRNASFSPDFELAFIPERFALMVCDHGHKLVRQINLKSEDCARGSHSGAQAKMYSLFMFSKDVSHPGPGSFFIGGGTNPMFVLSSFDDVTLATAFNVSIMYQWLNHSAM</sequence>
<dbReference type="PANTHER" id="PTHR13833">
    <property type="match status" value="1"/>
</dbReference>
<protein>
    <submittedName>
        <fullName evidence="2">Uncharacterized protein</fullName>
    </submittedName>
</protein>